<dbReference type="PANTHER" id="PTHR10272">
    <property type="entry name" value="PLATELET-ACTIVATING FACTOR ACETYLHYDROLASE"/>
    <property type="match status" value="1"/>
</dbReference>
<comment type="caution">
    <text evidence="6">The sequence shown here is derived from an EMBL/GenBank/DDBJ whole genome shotgun (WGS) entry which is preliminary data.</text>
</comment>
<dbReference type="InterPro" id="IPR029058">
    <property type="entry name" value="AB_hydrolase_fold"/>
</dbReference>
<dbReference type="Pfam" id="PF03403">
    <property type="entry name" value="PAF-AH_p_II"/>
    <property type="match status" value="2"/>
</dbReference>
<evidence type="ECO:0000313" key="7">
    <source>
        <dbReference type="Proteomes" id="UP001596058"/>
    </source>
</evidence>
<keyword evidence="3" id="KW-0443">Lipid metabolism</keyword>
<sequence length="415" mass="44251">MRRTLAVAATSSLIVLGTAPLQAQAAEPTSDTATWAQTPGSVLNAAARARVAEPALSVAAQAQAAGAVLSADVQVQAAGPVLPAPTGAKPVGTTSLHLVDESRPDLWNPGADERELMVSLWYPARKATGKPSPYVTAQESEAILKDLPVARKDVLTEVRTHARLNAPITAGRLPLVVMSPGFSFPRATLTSLAEDLASRGYLVAAVEHTYESVATTFPDGRTTSCLACVKGQDQAKVVAGRVKDVGFVLDELAKGRWGRLIDRSRIAMVGHSVGGYTAAEAAFADPRIKAGVNLDGTFELTKPLKKPFLLIGAPKSHTPDGTDDSWKKSWANLKGWKRWITVEGTDHSAFVDYAVLRKQIGLPGQELDGARALEITRAHLASFLDRHLRGKRTPVEDYPEVTDHSRKAAAFSEAH</sequence>
<feature type="chain" id="PRO_5045692761" evidence="5">
    <location>
        <begin position="26"/>
        <end position="415"/>
    </location>
</feature>
<keyword evidence="2" id="KW-0442">Lipid degradation</keyword>
<evidence type="ECO:0000256" key="4">
    <source>
        <dbReference type="SAM" id="MobiDB-lite"/>
    </source>
</evidence>
<accession>A0ABW1CZK3</accession>
<keyword evidence="7" id="KW-1185">Reference proteome</keyword>
<dbReference type="Gene3D" id="3.40.50.1820">
    <property type="entry name" value="alpha/beta hydrolase"/>
    <property type="match status" value="1"/>
</dbReference>
<dbReference type="EMBL" id="JBHSPA010000062">
    <property type="protein sequence ID" value="MFC5831234.1"/>
    <property type="molecule type" value="Genomic_DNA"/>
</dbReference>
<evidence type="ECO:0000256" key="1">
    <source>
        <dbReference type="ARBA" id="ARBA00022801"/>
    </source>
</evidence>
<evidence type="ECO:0000256" key="5">
    <source>
        <dbReference type="SAM" id="SignalP"/>
    </source>
</evidence>
<keyword evidence="1 6" id="KW-0378">Hydrolase</keyword>
<keyword evidence="5" id="KW-0732">Signal</keyword>
<dbReference type="SUPFAM" id="SSF53474">
    <property type="entry name" value="alpha/beta-Hydrolases"/>
    <property type="match status" value="1"/>
</dbReference>
<reference evidence="7" key="1">
    <citation type="journal article" date="2019" name="Int. J. Syst. Evol. Microbiol.">
        <title>The Global Catalogue of Microorganisms (GCM) 10K type strain sequencing project: providing services to taxonomists for standard genome sequencing and annotation.</title>
        <authorList>
            <consortium name="The Broad Institute Genomics Platform"/>
            <consortium name="The Broad Institute Genome Sequencing Center for Infectious Disease"/>
            <person name="Wu L."/>
            <person name="Ma J."/>
        </authorList>
    </citation>
    <scope>NUCLEOTIDE SEQUENCE [LARGE SCALE GENOMIC DNA]</scope>
    <source>
        <strain evidence="7">CCUG 53903</strain>
    </source>
</reference>
<evidence type="ECO:0000256" key="2">
    <source>
        <dbReference type="ARBA" id="ARBA00022963"/>
    </source>
</evidence>
<evidence type="ECO:0000313" key="6">
    <source>
        <dbReference type="EMBL" id="MFC5831234.1"/>
    </source>
</evidence>
<protein>
    <submittedName>
        <fullName evidence="6">Alpha/beta hydrolase family protein</fullName>
    </submittedName>
</protein>
<dbReference type="Proteomes" id="UP001596058">
    <property type="component" value="Unassembled WGS sequence"/>
</dbReference>
<evidence type="ECO:0000256" key="3">
    <source>
        <dbReference type="ARBA" id="ARBA00023098"/>
    </source>
</evidence>
<dbReference type="GO" id="GO:0016787">
    <property type="term" value="F:hydrolase activity"/>
    <property type="evidence" value="ECO:0007669"/>
    <property type="project" value="UniProtKB-KW"/>
</dbReference>
<dbReference type="PANTHER" id="PTHR10272:SF0">
    <property type="entry name" value="PLATELET-ACTIVATING FACTOR ACETYLHYDROLASE"/>
    <property type="match status" value="1"/>
</dbReference>
<dbReference type="RefSeq" id="WP_379520710.1">
    <property type="nucleotide sequence ID" value="NZ_JBHSPA010000062.1"/>
</dbReference>
<organism evidence="6 7">
    <name type="scientific">Nonomuraea insulae</name>
    <dbReference type="NCBI Taxonomy" id="1616787"/>
    <lineage>
        <taxon>Bacteria</taxon>
        <taxon>Bacillati</taxon>
        <taxon>Actinomycetota</taxon>
        <taxon>Actinomycetes</taxon>
        <taxon>Streptosporangiales</taxon>
        <taxon>Streptosporangiaceae</taxon>
        <taxon>Nonomuraea</taxon>
    </lineage>
</organism>
<feature type="region of interest" description="Disordered" evidence="4">
    <location>
        <begin position="395"/>
        <end position="415"/>
    </location>
</feature>
<proteinExistence type="predicted"/>
<gene>
    <name evidence="6" type="ORF">ACFPZ3_45915</name>
</gene>
<name>A0ABW1CZK3_9ACTN</name>
<feature type="signal peptide" evidence="5">
    <location>
        <begin position="1"/>
        <end position="25"/>
    </location>
</feature>